<keyword evidence="3" id="KW-0560">Oxidoreductase</keyword>
<dbReference type="InterPro" id="IPR020471">
    <property type="entry name" value="AKR"/>
</dbReference>
<dbReference type="FunFam" id="3.20.20.100:FF:000015">
    <property type="entry name" value="Oxidoreductase, aldo/keto reductase family"/>
    <property type="match status" value="1"/>
</dbReference>
<dbReference type="PANTHER" id="PTHR43827:SF3">
    <property type="entry name" value="NADP-DEPENDENT OXIDOREDUCTASE DOMAIN-CONTAINING PROTEIN"/>
    <property type="match status" value="1"/>
</dbReference>
<proteinExistence type="inferred from homology"/>
<sequence length="297" mass="32224">MSTSPTLTLNNGVSMPALGLGVYQSSPEDTVDAVVAAIRAGYRLVDTAAAYGNEREVGEAIRRSGIDRSKLFVTTKLWISDYGHDEALHAFDVSLGKLGLDYVDLYLLHWPMPTEFDRTVAAYKAAETLLAQGRVRAIGVCNHSAGDLEQLISRTDVVPAVNQIELHPYFSQRAARDAGAAHGIVTQSWSPIGGVLVYQPENPDQPKNVLEDPVILAIAEKTGKTPAQVILRWQIESALAPIPKSVKKHRIEENINVFDFTLTPEDIAAIDALDTGERGGPDPALVNTTLFPFAIED</sequence>
<organism evidence="8 9">
    <name type="scientific">Clavibacter phaseoli</name>
    <dbReference type="NCBI Taxonomy" id="1734031"/>
    <lineage>
        <taxon>Bacteria</taxon>
        <taxon>Bacillati</taxon>
        <taxon>Actinomycetota</taxon>
        <taxon>Actinomycetes</taxon>
        <taxon>Micrococcales</taxon>
        <taxon>Microbacteriaceae</taxon>
        <taxon>Clavibacter</taxon>
    </lineage>
</organism>
<dbReference type="Pfam" id="PF00248">
    <property type="entry name" value="Aldo_ket_red"/>
    <property type="match status" value="1"/>
</dbReference>
<dbReference type="PROSITE" id="PS00063">
    <property type="entry name" value="ALDOKETO_REDUCTASE_3"/>
    <property type="match status" value="1"/>
</dbReference>
<reference evidence="8 9" key="1">
    <citation type="submission" date="2020-10" db="EMBL/GenBank/DDBJ databases">
        <title>Draft genome sequences of plant-associated actinobacteria.</title>
        <authorList>
            <person name="Tarlachkov S.V."/>
            <person name="Starodumova I.P."/>
            <person name="Dorofeeva L.V."/>
            <person name="Prisyazhnaya N.V."/>
            <person name="Roubtsova T.V."/>
            <person name="Chizhov V.N."/>
            <person name="Nadler S.A."/>
            <person name="Subbotin S.A."/>
            <person name="Evtushenko L.I."/>
        </authorList>
    </citation>
    <scope>NUCLEOTIDE SEQUENCE [LARGE SCALE GENOMIC DNA]</scope>
    <source>
        <strain evidence="8 9">VKM Ac-2886</strain>
    </source>
</reference>
<dbReference type="InterPro" id="IPR023210">
    <property type="entry name" value="NADP_OxRdtase_dom"/>
</dbReference>
<dbReference type="PANTHER" id="PTHR43827">
    <property type="entry name" value="2,5-DIKETO-D-GLUCONIC ACID REDUCTASE"/>
    <property type="match status" value="1"/>
</dbReference>
<evidence type="ECO:0000256" key="6">
    <source>
        <dbReference type="PIRSR" id="PIRSR000097-3"/>
    </source>
</evidence>
<evidence type="ECO:0000256" key="3">
    <source>
        <dbReference type="ARBA" id="ARBA00023002"/>
    </source>
</evidence>
<keyword evidence="2" id="KW-0521">NADP</keyword>
<dbReference type="AlphaFoldDB" id="A0A8I0SMR6"/>
<name>A0A8I0SMR6_9MICO</name>
<dbReference type="InterPro" id="IPR036812">
    <property type="entry name" value="NAD(P)_OxRdtase_dom_sf"/>
</dbReference>
<evidence type="ECO:0000256" key="1">
    <source>
        <dbReference type="ARBA" id="ARBA00007905"/>
    </source>
</evidence>
<evidence type="ECO:0000256" key="4">
    <source>
        <dbReference type="PIRSR" id="PIRSR000097-1"/>
    </source>
</evidence>
<protein>
    <submittedName>
        <fullName evidence="8">Aldo/keto reductase</fullName>
    </submittedName>
</protein>
<feature type="site" description="Lowers pKa of active site Tyr" evidence="6">
    <location>
        <position position="76"/>
    </location>
</feature>
<dbReference type="InterPro" id="IPR018170">
    <property type="entry name" value="Aldo/ket_reductase_CS"/>
</dbReference>
<dbReference type="GO" id="GO:0016616">
    <property type="term" value="F:oxidoreductase activity, acting on the CH-OH group of donors, NAD or NADP as acceptor"/>
    <property type="evidence" value="ECO:0007669"/>
    <property type="project" value="UniProtKB-ARBA"/>
</dbReference>
<dbReference type="PRINTS" id="PR00069">
    <property type="entry name" value="ALDKETRDTASE"/>
</dbReference>
<evidence type="ECO:0000259" key="7">
    <source>
        <dbReference type="Pfam" id="PF00248"/>
    </source>
</evidence>
<evidence type="ECO:0000256" key="5">
    <source>
        <dbReference type="PIRSR" id="PIRSR000097-2"/>
    </source>
</evidence>
<evidence type="ECO:0000256" key="2">
    <source>
        <dbReference type="ARBA" id="ARBA00022857"/>
    </source>
</evidence>
<feature type="binding site" evidence="5">
    <location>
        <position position="109"/>
    </location>
    <ligand>
        <name>substrate</name>
    </ligand>
</feature>
<evidence type="ECO:0000313" key="8">
    <source>
        <dbReference type="EMBL" id="MBF4632594.1"/>
    </source>
</evidence>
<dbReference type="Gene3D" id="3.20.20.100">
    <property type="entry name" value="NADP-dependent oxidoreductase domain"/>
    <property type="match status" value="1"/>
</dbReference>
<dbReference type="CDD" id="cd19127">
    <property type="entry name" value="AKR_AKR5B1"/>
    <property type="match status" value="1"/>
</dbReference>
<dbReference type="PROSITE" id="PS00798">
    <property type="entry name" value="ALDOKETO_REDUCTASE_1"/>
    <property type="match status" value="1"/>
</dbReference>
<dbReference type="SUPFAM" id="SSF51430">
    <property type="entry name" value="NAD(P)-linked oxidoreductase"/>
    <property type="match status" value="1"/>
</dbReference>
<keyword evidence="9" id="KW-1185">Reference proteome</keyword>
<comment type="caution">
    <text evidence="8">The sequence shown here is derived from an EMBL/GenBank/DDBJ whole genome shotgun (WGS) entry which is preliminary data.</text>
</comment>
<gene>
    <name evidence="8" type="ORF">ITJ42_15350</name>
</gene>
<feature type="domain" description="NADP-dependent oxidoreductase" evidence="7">
    <location>
        <begin position="23"/>
        <end position="274"/>
    </location>
</feature>
<accession>A0A8I0SMR6</accession>
<feature type="active site" description="Proton donor" evidence="4">
    <location>
        <position position="51"/>
    </location>
</feature>
<dbReference type="Proteomes" id="UP000634579">
    <property type="component" value="Unassembled WGS sequence"/>
</dbReference>
<comment type="similarity">
    <text evidence="1">Belongs to the aldo/keto reductase family.</text>
</comment>
<evidence type="ECO:0000313" key="9">
    <source>
        <dbReference type="Proteomes" id="UP000634579"/>
    </source>
</evidence>
<dbReference type="PIRSF" id="PIRSF000097">
    <property type="entry name" value="AKR"/>
    <property type="match status" value="1"/>
</dbReference>
<dbReference type="RefSeq" id="WP_194676169.1">
    <property type="nucleotide sequence ID" value="NZ_JADKRP010000005.1"/>
</dbReference>
<dbReference type="EMBL" id="JADKRP010000005">
    <property type="protein sequence ID" value="MBF4632594.1"/>
    <property type="molecule type" value="Genomic_DNA"/>
</dbReference>